<evidence type="ECO:0000313" key="11">
    <source>
        <dbReference type="Proteomes" id="UP000504634"/>
    </source>
</evidence>
<reference evidence="12" key="1">
    <citation type="submission" date="2025-08" db="UniProtKB">
        <authorList>
            <consortium name="RefSeq"/>
        </authorList>
    </citation>
    <scope>IDENTIFICATION</scope>
    <source>
        <strain evidence="12">11010-0011.00</strain>
        <tissue evidence="12">Whole body</tissue>
    </source>
</reference>
<dbReference type="FunFam" id="2.10.25.10:FF:000010">
    <property type="entry name" value="Pro-epidermal growth factor"/>
    <property type="match status" value="1"/>
</dbReference>
<feature type="disulfide bond" evidence="7">
    <location>
        <begin position="276"/>
        <end position="285"/>
    </location>
</feature>
<organism evidence="11 12">
    <name type="scientific">Drosophila lebanonensis</name>
    <name type="common">Fruit fly</name>
    <name type="synonym">Scaptodrosophila lebanonensis</name>
    <dbReference type="NCBI Taxonomy" id="7225"/>
    <lineage>
        <taxon>Eukaryota</taxon>
        <taxon>Metazoa</taxon>
        <taxon>Ecdysozoa</taxon>
        <taxon>Arthropoda</taxon>
        <taxon>Hexapoda</taxon>
        <taxon>Insecta</taxon>
        <taxon>Pterygota</taxon>
        <taxon>Neoptera</taxon>
        <taxon>Endopterygota</taxon>
        <taxon>Diptera</taxon>
        <taxon>Brachycera</taxon>
        <taxon>Muscomorpha</taxon>
        <taxon>Ephydroidea</taxon>
        <taxon>Drosophilidae</taxon>
        <taxon>Scaptodrosophila</taxon>
    </lineage>
</organism>
<dbReference type="GeneID" id="115632640"/>
<name>A0A6J2UCD6_DROLE</name>
<comment type="caution">
    <text evidence="7">Lacks conserved residue(s) required for the propagation of feature annotation.</text>
</comment>
<dbReference type="CDD" id="cd00054">
    <property type="entry name" value="EGF_CA"/>
    <property type="match status" value="2"/>
</dbReference>
<dbReference type="InterPro" id="IPR018097">
    <property type="entry name" value="EGF_Ca-bd_CS"/>
</dbReference>
<evidence type="ECO:0000256" key="5">
    <source>
        <dbReference type="ARBA" id="ARBA00023054"/>
    </source>
</evidence>
<keyword evidence="2" id="KW-0732">Signal</keyword>
<accession>A0A6J2UCD6</accession>
<evidence type="ECO:0000256" key="4">
    <source>
        <dbReference type="ARBA" id="ARBA00022837"/>
    </source>
</evidence>
<dbReference type="InterPro" id="IPR001881">
    <property type="entry name" value="EGF-like_Ca-bd_dom"/>
</dbReference>
<feature type="compositionally biased region" description="Polar residues" evidence="8">
    <location>
        <begin position="139"/>
        <end position="156"/>
    </location>
</feature>
<dbReference type="InterPro" id="IPR011489">
    <property type="entry name" value="EMI_domain"/>
</dbReference>
<dbReference type="PANTHER" id="PTHR14949">
    <property type="entry name" value="EGF-LIKE-DOMAIN, MULTIPLE 7, 8"/>
    <property type="match status" value="1"/>
</dbReference>
<keyword evidence="3" id="KW-0677">Repeat</keyword>
<dbReference type="CTD" id="38540"/>
<dbReference type="InterPro" id="IPR000742">
    <property type="entry name" value="EGF"/>
</dbReference>
<evidence type="ECO:0000259" key="10">
    <source>
        <dbReference type="PROSITE" id="PS51041"/>
    </source>
</evidence>
<evidence type="ECO:0000313" key="12">
    <source>
        <dbReference type="RefSeq" id="XP_030385730.1"/>
    </source>
</evidence>
<evidence type="ECO:0000256" key="1">
    <source>
        <dbReference type="ARBA" id="ARBA00022536"/>
    </source>
</evidence>
<feature type="region of interest" description="Disordered" evidence="8">
    <location>
        <begin position="135"/>
        <end position="156"/>
    </location>
</feature>
<dbReference type="Pfam" id="PF07546">
    <property type="entry name" value="EMI"/>
    <property type="match status" value="1"/>
</dbReference>
<proteinExistence type="predicted"/>
<dbReference type="InterPro" id="IPR000152">
    <property type="entry name" value="EGF-type_Asp/Asn_hydroxyl_site"/>
</dbReference>
<keyword evidence="4" id="KW-0106">Calcium</keyword>
<protein>
    <submittedName>
        <fullName evidence="12">Epidermal growth factor-like protein 7</fullName>
    </submittedName>
</protein>
<dbReference type="PROSITE" id="PS50026">
    <property type="entry name" value="EGF_3"/>
    <property type="match status" value="2"/>
</dbReference>
<feature type="disulfide bond" evidence="7">
    <location>
        <begin position="292"/>
        <end position="302"/>
    </location>
</feature>
<dbReference type="Gene3D" id="2.10.25.10">
    <property type="entry name" value="Laminin"/>
    <property type="match status" value="2"/>
</dbReference>
<dbReference type="SUPFAM" id="SSF57196">
    <property type="entry name" value="EGF/Laminin"/>
    <property type="match status" value="2"/>
</dbReference>
<dbReference type="Proteomes" id="UP000504634">
    <property type="component" value="Unplaced"/>
</dbReference>
<dbReference type="GO" id="GO:0005576">
    <property type="term" value="C:extracellular region"/>
    <property type="evidence" value="ECO:0007669"/>
    <property type="project" value="TreeGrafter"/>
</dbReference>
<dbReference type="Pfam" id="PF07645">
    <property type="entry name" value="EGF_CA"/>
    <property type="match status" value="1"/>
</dbReference>
<keyword evidence="11" id="KW-1185">Reference proteome</keyword>
<keyword evidence="5" id="KW-0175">Coiled coil</keyword>
<evidence type="ECO:0000256" key="2">
    <source>
        <dbReference type="ARBA" id="ARBA00022729"/>
    </source>
</evidence>
<dbReference type="OrthoDB" id="6516201at2759"/>
<dbReference type="PANTHER" id="PTHR14949:SF56">
    <property type="entry name" value="EGF-LIKE-DOMAIN, MULTIPLE 7"/>
    <property type="match status" value="1"/>
</dbReference>
<dbReference type="SMART" id="SM00179">
    <property type="entry name" value="EGF_CA"/>
    <property type="match status" value="2"/>
</dbReference>
<sequence>MPHTPQQPNAKDDVELLPGVQMPLPRQRGNSSYDVTRLRRIQPHLHPQSHTHSHHNQHKLLRRRLQDARDYNSYNVYTKSNFGRTMPAMPPQDVEIMGVSGTGRGFRYVPSPPPSSAGAMPGPIPPLVPVRRGYATSAPKPTSPDTFGFGSSDSNNINHNYPTDAKDMERRHICVQQRTISTPVKKTEVYTRPTFKHISTPCQPPTHPGQLCTRVQVVHEPAYRDVIKMKHESVQQYDCCTGWGRETPRADACLKPICTSPCKNGGNCTAPETCSCPAGFTGNSCEQDIDECRLDKPCDQKCVNTQGSYYCLCRPGFVLQPDQQSCKKEAVHEDDAFEARDLENDIDEMDAEMVTRLQKIERSLANERIHTNELKKSLQATYSVVDTLKSRLTTLEKQQFDVNRLQTNLYKTESRTNKLEGMLNLLLNCRNGPNAHCP</sequence>
<feature type="domain" description="EMI" evidence="10">
    <location>
        <begin position="170"/>
        <end position="255"/>
    </location>
</feature>
<gene>
    <name evidence="12" type="primary">LOC115632640</name>
</gene>
<feature type="domain" description="EGF-like" evidence="9">
    <location>
        <begin position="254"/>
        <end position="286"/>
    </location>
</feature>
<dbReference type="GO" id="GO:0005509">
    <property type="term" value="F:calcium ion binding"/>
    <property type="evidence" value="ECO:0007669"/>
    <property type="project" value="InterPro"/>
</dbReference>
<evidence type="ECO:0000256" key="8">
    <source>
        <dbReference type="SAM" id="MobiDB-lite"/>
    </source>
</evidence>
<evidence type="ECO:0000256" key="7">
    <source>
        <dbReference type="PROSITE-ProRule" id="PRU00076"/>
    </source>
</evidence>
<dbReference type="GO" id="GO:0009986">
    <property type="term" value="C:cell surface"/>
    <property type="evidence" value="ECO:0007669"/>
    <property type="project" value="TreeGrafter"/>
</dbReference>
<keyword evidence="6 7" id="KW-1015">Disulfide bond</keyword>
<feature type="domain" description="EGF-like" evidence="9">
    <location>
        <begin position="288"/>
        <end position="327"/>
    </location>
</feature>
<dbReference type="PROSITE" id="PS00010">
    <property type="entry name" value="ASX_HYDROXYL"/>
    <property type="match status" value="1"/>
</dbReference>
<evidence type="ECO:0000256" key="3">
    <source>
        <dbReference type="ARBA" id="ARBA00022737"/>
    </source>
</evidence>
<dbReference type="PROSITE" id="PS01187">
    <property type="entry name" value="EGF_CA"/>
    <property type="match status" value="1"/>
</dbReference>
<feature type="disulfide bond" evidence="7">
    <location>
        <begin position="258"/>
        <end position="268"/>
    </location>
</feature>
<dbReference type="InterPro" id="IPR049883">
    <property type="entry name" value="NOTCH1_EGF-like"/>
</dbReference>
<evidence type="ECO:0000256" key="6">
    <source>
        <dbReference type="ARBA" id="ARBA00023157"/>
    </source>
</evidence>
<dbReference type="GO" id="GO:0005102">
    <property type="term" value="F:signaling receptor binding"/>
    <property type="evidence" value="ECO:0007669"/>
    <property type="project" value="TreeGrafter"/>
</dbReference>
<evidence type="ECO:0000259" key="9">
    <source>
        <dbReference type="PROSITE" id="PS50026"/>
    </source>
</evidence>
<dbReference type="InterPro" id="IPR050969">
    <property type="entry name" value="Dev_Signal_Modulators"/>
</dbReference>
<dbReference type="SMART" id="SM00181">
    <property type="entry name" value="EGF"/>
    <property type="match status" value="2"/>
</dbReference>
<keyword evidence="1 7" id="KW-0245">EGF-like domain</keyword>
<dbReference type="AlphaFoldDB" id="A0A6J2UCD6"/>
<dbReference type="PROSITE" id="PS51041">
    <property type="entry name" value="EMI"/>
    <property type="match status" value="1"/>
</dbReference>
<dbReference type="PROSITE" id="PS00022">
    <property type="entry name" value="EGF_1"/>
    <property type="match status" value="1"/>
</dbReference>
<dbReference type="PROSITE" id="PS01186">
    <property type="entry name" value="EGF_2"/>
    <property type="match status" value="2"/>
</dbReference>
<dbReference type="RefSeq" id="XP_030385730.1">
    <property type="nucleotide sequence ID" value="XM_030529870.1"/>
</dbReference>